<evidence type="ECO:0000313" key="8">
    <source>
        <dbReference type="EMBL" id="PRD48191.1"/>
    </source>
</evidence>
<dbReference type="NCBIfam" id="NF003727">
    <property type="entry name" value="PRK05330.1"/>
    <property type="match status" value="1"/>
</dbReference>
<dbReference type="InterPro" id="IPR001260">
    <property type="entry name" value="Coprogen_oxidase_aer"/>
</dbReference>
<gene>
    <name evidence="8" type="ORF">C5745_06700</name>
</gene>
<protein>
    <recommendedName>
        <fullName evidence="4">coproporphyrinogen oxidase</fullName>
        <ecNumber evidence="4">1.3.3.3</ecNumber>
    </recommendedName>
</protein>
<dbReference type="RefSeq" id="WP_105716218.1">
    <property type="nucleotide sequence ID" value="NZ_PVBQ01000004.1"/>
</dbReference>
<dbReference type="InterPro" id="IPR036406">
    <property type="entry name" value="Coprogen_oxidase_aer_sf"/>
</dbReference>
<dbReference type="OrthoDB" id="9777553at2"/>
<dbReference type="GO" id="GO:0004109">
    <property type="term" value="F:coproporphyrinogen oxidase activity"/>
    <property type="evidence" value="ECO:0007669"/>
    <property type="project" value="UniProtKB-EC"/>
</dbReference>
<dbReference type="PIRSF" id="PIRSF000166">
    <property type="entry name" value="Coproporphyri_ox"/>
    <property type="match status" value="1"/>
</dbReference>
<keyword evidence="6" id="KW-0350">Heme biosynthesis</keyword>
<evidence type="ECO:0000256" key="1">
    <source>
        <dbReference type="ARBA" id="ARBA00005168"/>
    </source>
</evidence>
<dbReference type="PRINTS" id="PR00073">
    <property type="entry name" value="COPRGNOXDASE"/>
</dbReference>
<dbReference type="EC" id="1.3.3.3" evidence="4"/>
<dbReference type="PROSITE" id="PS01021">
    <property type="entry name" value="COPROGEN_OXIDASE"/>
    <property type="match status" value="1"/>
</dbReference>
<dbReference type="SUPFAM" id="SSF102886">
    <property type="entry name" value="Coproporphyrinogen III oxidase"/>
    <property type="match status" value="1"/>
</dbReference>
<reference evidence="8 9" key="1">
    <citation type="submission" date="2018-02" db="EMBL/GenBank/DDBJ databases">
        <title>The draft genome of Sphingobacterium sp. 5JN-11.</title>
        <authorList>
            <person name="Liu L."/>
            <person name="Li L."/>
            <person name="Liang L."/>
            <person name="Zhang X."/>
            <person name="Wang T."/>
        </authorList>
    </citation>
    <scope>NUCLEOTIDE SEQUENCE [LARGE SCALE GENOMIC DNA]</scope>
    <source>
        <strain evidence="8 9">5JN-11</strain>
    </source>
</reference>
<accession>A0A2S9J5Z5</accession>
<dbReference type="AlphaFoldDB" id="A0A2S9J5Z5"/>
<dbReference type="InterPro" id="IPR018375">
    <property type="entry name" value="Coprogen_oxidase_CS"/>
</dbReference>
<dbReference type="Gene3D" id="3.40.1500.10">
    <property type="entry name" value="Coproporphyrinogen III oxidase, aerobic"/>
    <property type="match status" value="1"/>
</dbReference>
<name>A0A2S9J5Z5_9SPHI</name>
<evidence type="ECO:0000256" key="2">
    <source>
        <dbReference type="ARBA" id="ARBA00010644"/>
    </source>
</evidence>
<dbReference type="Proteomes" id="UP000239711">
    <property type="component" value="Unassembled WGS sequence"/>
</dbReference>
<proteinExistence type="inferred from homology"/>
<sequence length="300" mass="34697">MSLTKEQIAETYKTIQDEITSGLEALDGESAFAEEVWQREGGGGGRTRIIQNGNILEKGGVNFSAVHGILPEPIRKSFKVEEDEFFATGVSIVIHPNNPWVPIIHMNIRYFELGENIRWFGGGIDLTPHYVIEEDARFFHHMMKNVCDRHHQSFYPEFKTWADNYFYIKHRQETRGVGGVFYDKLTPEKTGLTDEQLFNFSCDLGRTFVPTYTELVNRNRHQKFSPQEKEWQLLRRGRYVEFNLVYDAGTRFGLETNGRIESILMSLPAQANWAYDFKPEVGSQEEKTLSLLKKGTDWVV</sequence>
<evidence type="ECO:0000256" key="6">
    <source>
        <dbReference type="ARBA" id="ARBA00023133"/>
    </source>
</evidence>
<comment type="caution">
    <text evidence="8">The sequence shown here is derived from an EMBL/GenBank/DDBJ whole genome shotgun (WGS) entry which is preliminary data.</text>
</comment>
<dbReference type="GO" id="GO:0005737">
    <property type="term" value="C:cytoplasm"/>
    <property type="evidence" value="ECO:0007669"/>
    <property type="project" value="TreeGrafter"/>
</dbReference>
<comment type="subunit">
    <text evidence="3">Homodimer.</text>
</comment>
<evidence type="ECO:0000256" key="4">
    <source>
        <dbReference type="ARBA" id="ARBA00012869"/>
    </source>
</evidence>
<evidence type="ECO:0000313" key="9">
    <source>
        <dbReference type="Proteomes" id="UP000239711"/>
    </source>
</evidence>
<dbReference type="GO" id="GO:0006782">
    <property type="term" value="P:protoporphyrinogen IX biosynthetic process"/>
    <property type="evidence" value="ECO:0007669"/>
    <property type="project" value="TreeGrafter"/>
</dbReference>
<comment type="similarity">
    <text evidence="2">Belongs to the aerobic coproporphyrinogen-III oxidase family.</text>
</comment>
<dbReference type="Pfam" id="PF01218">
    <property type="entry name" value="Coprogen_oxidas"/>
    <property type="match status" value="1"/>
</dbReference>
<comment type="pathway">
    <text evidence="1">Porphyrin-containing compound metabolism; protoporphyrin-IX biosynthesis; protoporphyrinogen-IX from coproporphyrinogen-III (O2 route): step 1/1.</text>
</comment>
<evidence type="ECO:0000256" key="7">
    <source>
        <dbReference type="ARBA" id="ARBA00023244"/>
    </source>
</evidence>
<dbReference type="PANTHER" id="PTHR10755">
    <property type="entry name" value="COPROPORPHYRINOGEN III OXIDASE, MITOCHONDRIAL"/>
    <property type="match status" value="1"/>
</dbReference>
<keyword evidence="7" id="KW-0627">Porphyrin biosynthesis</keyword>
<dbReference type="EMBL" id="PVBQ01000004">
    <property type="protein sequence ID" value="PRD48191.1"/>
    <property type="molecule type" value="Genomic_DNA"/>
</dbReference>
<dbReference type="PANTHER" id="PTHR10755:SF0">
    <property type="entry name" value="OXYGEN-DEPENDENT COPROPORPHYRINOGEN-III OXIDASE, MITOCHONDRIAL"/>
    <property type="match status" value="1"/>
</dbReference>
<evidence type="ECO:0000256" key="3">
    <source>
        <dbReference type="ARBA" id="ARBA00011738"/>
    </source>
</evidence>
<evidence type="ECO:0000256" key="5">
    <source>
        <dbReference type="ARBA" id="ARBA00023002"/>
    </source>
</evidence>
<keyword evidence="5" id="KW-0560">Oxidoreductase</keyword>
<organism evidence="8 9">
    <name type="scientific">Sphingobacterium haloxyli</name>
    <dbReference type="NCBI Taxonomy" id="2100533"/>
    <lineage>
        <taxon>Bacteria</taxon>
        <taxon>Pseudomonadati</taxon>
        <taxon>Bacteroidota</taxon>
        <taxon>Sphingobacteriia</taxon>
        <taxon>Sphingobacteriales</taxon>
        <taxon>Sphingobacteriaceae</taxon>
        <taxon>Sphingobacterium</taxon>
    </lineage>
</organism>
<keyword evidence="9" id="KW-1185">Reference proteome</keyword>